<dbReference type="GO" id="GO:0016740">
    <property type="term" value="F:transferase activity"/>
    <property type="evidence" value="ECO:0007669"/>
    <property type="project" value="UniProtKB-KW"/>
</dbReference>
<dbReference type="EMBL" id="LR796920">
    <property type="protein sequence ID" value="CAB4175209.1"/>
    <property type="molecule type" value="Genomic_DNA"/>
</dbReference>
<dbReference type="InterPro" id="IPR021067">
    <property type="entry name" value="Glycosyltransferase"/>
</dbReference>
<name>A0A6J5R1Z4_9CAUD</name>
<dbReference type="Pfam" id="PF11397">
    <property type="entry name" value="GlcNAc"/>
    <property type="match status" value="1"/>
</dbReference>
<gene>
    <name evidence="2" type="ORF">UFOVP1035_124</name>
    <name evidence="3" type="ORF">UFOVP1181_83</name>
    <name evidence="1" type="ORF">UFOVP965_128</name>
</gene>
<proteinExistence type="predicted"/>
<evidence type="ECO:0000313" key="3">
    <source>
        <dbReference type="EMBL" id="CAB4188756.1"/>
    </source>
</evidence>
<dbReference type="InterPro" id="IPR029044">
    <property type="entry name" value="Nucleotide-diphossugar_trans"/>
</dbReference>
<evidence type="ECO:0000313" key="2">
    <source>
        <dbReference type="EMBL" id="CAB4179917.1"/>
    </source>
</evidence>
<evidence type="ECO:0000313" key="1">
    <source>
        <dbReference type="EMBL" id="CAB4175209.1"/>
    </source>
</evidence>
<protein>
    <submittedName>
        <fullName evidence="3">Glycosyltransferase, GlcNAc</fullName>
    </submittedName>
</protein>
<keyword evidence="3" id="KW-0808">Transferase</keyword>
<reference evidence="3" key="1">
    <citation type="submission" date="2020-05" db="EMBL/GenBank/DDBJ databases">
        <authorList>
            <person name="Chiriac C."/>
            <person name="Salcher M."/>
            <person name="Ghai R."/>
            <person name="Kavagutti S V."/>
        </authorList>
    </citation>
    <scope>NUCLEOTIDE SEQUENCE</scope>
</reference>
<dbReference type="PANTHER" id="PTHR34496">
    <property type="entry name" value="GLCNAC TRANSFERASE-RELATED"/>
    <property type="match status" value="1"/>
</dbReference>
<sequence length="300" mass="33950">MKSVFVQLASYEDLEISKTIIKCLENSSKQFTINIGVSVVSKDPAQLNLPALPNVKYTISAPPDNIGLGLSRLMAHEHYDGEDFYLQMDSHTILDEGWDRTVIEQVFDYQLMGFKKPLLTCYPRNYWYEKGDVVTDALGGDATEISFTTVRPEQFKQLSIPTQTAMANREGNIFSKSVSGGCVFTVGAFIKPNPKLAFYGEEIALAARAYTNGFDLLLPEKVFMSHLYYNLDKRDVNNRSLVWEDYPEEFTAMDKISKEEIVNMFTQNWVGENYLGSERTLAQYEAFSGLNFTTGEISEC</sequence>
<accession>A0A6J5R1Z4</accession>
<dbReference type="SUPFAM" id="SSF53448">
    <property type="entry name" value="Nucleotide-diphospho-sugar transferases"/>
    <property type="match status" value="1"/>
</dbReference>
<dbReference type="PANTHER" id="PTHR34496:SF10">
    <property type="entry name" value="GLCNAC TRANSFERASE"/>
    <property type="match status" value="1"/>
</dbReference>
<dbReference type="EMBL" id="LR796984">
    <property type="protein sequence ID" value="CAB4179917.1"/>
    <property type="molecule type" value="Genomic_DNA"/>
</dbReference>
<organism evidence="3">
    <name type="scientific">uncultured Caudovirales phage</name>
    <dbReference type="NCBI Taxonomy" id="2100421"/>
    <lineage>
        <taxon>Viruses</taxon>
        <taxon>Duplodnaviria</taxon>
        <taxon>Heunggongvirae</taxon>
        <taxon>Uroviricota</taxon>
        <taxon>Caudoviricetes</taxon>
        <taxon>Peduoviridae</taxon>
        <taxon>Maltschvirus</taxon>
        <taxon>Maltschvirus maltsch</taxon>
    </lineage>
</organism>
<dbReference type="EMBL" id="LR797127">
    <property type="protein sequence ID" value="CAB4188756.1"/>
    <property type="molecule type" value="Genomic_DNA"/>
</dbReference>